<keyword evidence="4" id="KW-0808">Transferase</keyword>
<dbReference type="PANTHER" id="PTHR31435">
    <property type="entry name" value="PROTEIN NATD1"/>
    <property type="match status" value="1"/>
</dbReference>
<dbReference type="PROSITE" id="PS51729">
    <property type="entry name" value="GNAT_YJDJ"/>
    <property type="match status" value="1"/>
</dbReference>
<organism evidence="4 5">
    <name type="scientific">Brachybacterium muris UCD-AY4</name>
    <dbReference type="NCBI Taxonomy" id="1249481"/>
    <lineage>
        <taxon>Bacteria</taxon>
        <taxon>Bacillati</taxon>
        <taxon>Actinomycetota</taxon>
        <taxon>Actinomycetes</taxon>
        <taxon>Micrococcales</taxon>
        <taxon>Dermabacteraceae</taxon>
        <taxon>Brachybacterium</taxon>
    </lineage>
</organism>
<dbReference type="PANTHER" id="PTHR31435:SF10">
    <property type="entry name" value="BSR4717 PROTEIN"/>
    <property type="match status" value="1"/>
</dbReference>
<dbReference type="OrthoDB" id="5405911at2"/>
<keyword evidence="5" id="KW-1185">Reference proteome</keyword>
<evidence type="ECO:0000256" key="1">
    <source>
        <dbReference type="SAM" id="MobiDB-lite"/>
    </source>
</evidence>
<dbReference type="SUPFAM" id="SSF55729">
    <property type="entry name" value="Acyl-CoA N-acyltransferases (Nat)"/>
    <property type="match status" value="1"/>
</dbReference>
<dbReference type="CDD" id="cd04301">
    <property type="entry name" value="NAT_SF"/>
    <property type="match status" value="1"/>
</dbReference>
<proteinExistence type="predicted"/>
<sequence>MTDDADQPHIEQDYEDRAGPLTRDRRGVDAPDGSGEQHGQVQVRDRASASRYEAVIDGETVGILQYERLRDSIELIHTVTDPAHRGHGAASALVHAAFAQARRDGLTVNPICPFVESWVNRHPEEADIVAGDGR</sequence>
<feature type="region of interest" description="Disordered" evidence="1">
    <location>
        <begin position="1"/>
        <end position="49"/>
    </location>
</feature>
<dbReference type="GO" id="GO:0016747">
    <property type="term" value="F:acyltransferase activity, transferring groups other than amino-acyl groups"/>
    <property type="evidence" value="ECO:0007669"/>
    <property type="project" value="InterPro"/>
</dbReference>
<dbReference type="InterPro" id="IPR016181">
    <property type="entry name" value="Acyl_CoA_acyltransferase"/>
</dbReference>
<accession>A0A022KZE9</accession>
<dbReference type="Pfam" id="PF14542">
    <property type="entry name" value="Acetyltransf_CG"/>
    <property type="match status" value="1"/>
</dbReference>
<evidence type="ECO:0000313" key="4">
    <source>
        <dbReference type="EMBL" id="EYT48718.1"/>
    </source>
</evidence>
<dbReference type="InterPro" id="IPR031165">
    <property type="entry name" value="GNAT_YJDJ"/>
</dbReference>
<feature type="compositionally biased region" description="Basic and acidic residues" evidence="1">
    <location>
        <begin position="1"/>
        <end position="29"/>
    </location>
</feature>
<protein>
    <submittedName>
        <fullName evidence="4">Acetyltransferase</fullName>
    </submittedName>
</protein>
<feature type="domain" description="N-acetyltransferase" evidence="2">
    <location>
        <begin position="1"/>
        <end position="134"/>
    </location>
</feature>
<dbReference type="STRING" id="1249481.D641_0110970"/>
<dbReference type="Proteomes" id="UP000019754">
    <property type="component" value="Unassembled WGS sequence"/>
</dbReference>
<dbReference type="InterPro" id="IPR045057">
    <property type="entry name" value="Gcn5-rel_NAT"/>
</dbReference>
<dbReference type="EMBL" id="AORC01000013">
    <property type="protein sequence ID" value="EYT48718.1"/>
    <property type="molecule type" value="Genomic_DNA"/>
</dbReference>
<dbReference type="AlphaFoldDB" id="A0A022KZE9"/>
<dbReference type="RefSeq" id="WP_017824826.1">
    <property type="nucleotide sequence ID" value="NZ_KB403092.1"/>
</dbReference>
<name>A0A022KZE9_9MICO</name>
<evidence type="ECO:0000313" key="5">
    <source>
        <dbReference type="Proteomes" id="UP000019754"/>
    </source>
</evidence>
<dbReference type="HOGENOM" id="CLU_132888_0_0_11"/>
<dbReference type="Gene3D" id="3.40.630.30">
    <property type="match status" value="1"/>
</dbReference>
<reference evidence="4 5" key="1">
    <citation type="journal article" date="2013" name="Genome Announc.">
        <title>Draft genome sequence of an Actinobacterium, Brachybacterium muris strain UCD-AY4.</title>
        <authorList>
            <person name="Lo J.R."/>
            <person name="Lang J.M."/>
            <person name="Darling A.E."/>
            <person name="Eisen J.A."/>
            <person name="Coil D.A."/>
        </authorList>
    </citation>
    <scope>NUCLEOTIDE SEQUENCE [LARGE SCALE GENOMIC DNA]</scope>
    <source>
        <strain evidence="4 5">UCD-AY4</strain>
    </source>
</reference>
<evidence type="ECO:0000259" key="2">
    <source>
        <dbReference type="PROSITE" id="PS51186"/>
    </source>
</evidence>
<feature type="domain" description="N-acetyltransferase" evidence="3">
    <location>
        <begin position="44"/>
        <end position="130"/>
    </location>
</feature>
<evidence type="ECO:0000259" key="3">
    <source>
        <dbReference type="PROSITE" id="PS51729"/>
    </source>
</evidence>
<dbReference type="PROSITE" id="PS51186">
    <property type="entry name" value="GNAT"/>
    <property type="match status" value="1"/>
</dbReference>
<gene>
    <name evidence="4" type="ORF">D641_0110970</name>
</gene>
<comment type="caution">
    <text evidence="4">The sequence shown here is derived from an EMBL/GenBank/DDBJ whole genome shotgun (WGS) entry which is preliminary data.</text>
</comment>
<dbReference type="InterPro" id="IPR000182">
    <property type="entry name" value="GNAT_dom"/>
</dbReference>